<proteinExistence type="predicted"/>
<organism evidence="1 2">
    <name type="scientific">Sphingobium baderi</name>
    <dbReference type="NCBI Taxonomy" id="1332080"/>
    <lineage>
        <taxon>Bacteria</taxon>
        <taxon>Pseudomonadati</taxon>
        <taxon>Pseudomonadota</taxon>
        <taxon>Alphaproteobacteria</taxon>
        <taxon>Sphingomonadales</taxon>
        <taxon>Sphingomonadaceae</taxon>
        <taxon>Sphingobium</taxon>
    </lineage>
</organism>
<keyword evidence="2" id="KW-1185">Reference proteome</keyword>
<dbReference type="Proteomes" id="UP000056968">
    <property type="component" value="Plasmid pDE1"/>
</dbReference>
<protein>
    <submittedName>
        <fullName evidence="1">Uncharacterized protein</fullName>
    </submittedName>
</protein>
<keyword evidence="1" id="KW-0614">Plasmid</keyword>
<sequence>MGAIRSSYRSSGTFFALRAAVCEGQIALKRDSAYFLVFCRFGVKFHPDLLGAETAVYPALT</sequence>
<evidence type="ECO:0000313" key="2">
    <source>
        <dbReference type="Proteomes" id="UP000056968"/>
    </source>
</evidence>
<accession>A0A0S3F5D3</accession>
<dbReference type="KEGG" id="sbd:ATN00_20560"/>
<name>A0A0S3F5D3_9SPHN</name>
<dbReference type="EMBL" id="CP013265">
    <property type="protein sequence ID" value="ALR22892.1"/>
    <property type="molecule type" value="Genomic_DNA"/>
</dbReference>
<geneLocation type="plasmid" evidence="1 2">
    <name>pDE1</name>
</geneLocation>
<evidence type="ECO:0000313" key="1">
    <source>
        <dbReference type="EMBL" id="ALR22892.1"/>
    </source>
</evidence>
<dbReference type="AlphaFoldDB" id="A0A0S3F5D3"/>
<reference evidence="1 2" key="1">
    <citation type="submission" date="2015-11" db="EMBL/GenBank/DDBJ databases">
        <title>A Two-component Flavoprotein Monooxygenase System MeaXY Responsible for para-Hydroxylation of 2-Methyl-6-ethylaniline and 2,6-Diethylaniline in Sphingobium baderi DE-13.</title>
        <authorList>
            <person name="Cheng M."/>
            <person name="Meng Q."/>
            <person name="Yang Y."/>
            <person name="Chu C."/>
            <person name="Yan X."/>
            <person name="He J."/>
            <person name="Li S."/>
        </authorList>
    </citation>
    <scope>NUCLEOTIDE SEQUENCE [LARGE SCALE GENOMIC DNA]</scope>
    <source>
        <strain evidence="1 2">DE-13</strain>
        <plasmid evidence="2">Plasmid pDE1</plasmid>
    </source>
</reference>
<gene>
    <name evidence="1" type="ORF">ATN00_20560</name>
</gene>